<dbReference type="InterPro" id="IPR018394">
    <property type="entry name" value="DNA_photolyase_1_CS_C"/>
</dbReference>
<organism evidence="9 10">
    <name type="scientific">Gadus morhua</name>
    <name type="common">Atlantic cod</name>
    <dbReference type="NCBI Taxonomy" id="8049"/>
    <lineage>
        <taxon>Eukaryota</taxon>
        <taxon>Metazoa</taxon>
        <taxon>Chordata</taxon>
        <taxon>Craniata</taxon>
        <taxon>Vertebrata</taxon>
        <taxon>Euteleostomi</taxon>
        <taxon>Actinopterygii</taxon>
        <taxon>Neopterygii</taxon>
        <taxon>Teleostei</taxon>
        <taxon>Neoteleostei</taxon>
        <taxon>Acanthomorphata</taxon>
        <taxon>Zeiogadaria</taxon>
        <taxon>Gadariae</taxon>
        <taxon>Gadiformes</taxon>
        <taxon>Gadoidei</taxon>
        <taxon>Gadidae</taxon>
        <taxon>Gadus</taxon>
    </lineage>
</organism>
<evidence type="ECO:0000313" key="9">
    <source>
        <dbReference type="Ensembl" id="ENSGMOP00000042713.1"/>
    </source>
</evidence>
<dbReference type="OrthoDB" id="435881at2759"/>
<evidence type="ECO:0000256" key="6">
    <source>
        <dbReference type="PIRSR" id="PIRSR602081-2"/>
    </source>
</evidence>
<dbReference type="InterPro" id="IPR036155">
    <property type="entry name" value="Crypto/Photolyase_N_sf"/>
</dbReference>
<dbReference type="Gene3D" id="1.25.40.80">
    <property type="match status" value="1"/>
</dbReference>
<keyword evidence="4" id="KW-0157">Chromophore</keyword>
<comment type="cofactor">
    <cofactor evidence="5">
        <name>FAD</name>
        <dbReference type="ChEBI" id="CHEBI:57692"/>
    </cofactor>
    <text evidence="5">Binds 1 FAD per subunit.</text>
</comment>
<dbReference type="Pfam" id="PF03441">
    <property type="entry name" value="FAD_binding_7"/>
    <property type="match status" value="1"/>
</dbReference>
<feature type="region of interest" description="Disordered" evidence="7">
    <location>
        <begin position="98"/>
        <end position="261"/>
    </location>
</feature>
<feature type="binding site" evidence="5">
    <location>
        <position position="509"/>
    </location>
    <ligand>
        <name>FAD</name>
        <dbReference type="ChEBI" id="CHEBI:57692"/>
    </ligand>
</feature>
<sequence>MNVKRTIAGAADNIASLSNTLQQLVLGGEDPGGFFGICVSSMGHSETLSVFPSLIQPLASVDPSQHSTLIAIYVEYFSKDEEDELEVALALSLLDVKPQQKPACRPEPRPPVWQGGYPAKVGGSIPGGATKSKTTTLPGLSYAQSAATGGRGRRPSENLPKTGSGVPSSTPPTHPSRGRAPLPTDTHSTTSQTTRHKHVPGLPAPPTFHQSDRRQDAVNDDARDPLDTEGTCPDQSQKPKRSKNRRQRGKGCGQRAVVGLPHSPSATPPVLLWLRRDLRLHDNPALIGSLQAGAPVVPVFIWSPEEEEGPGVTMATGGACRYWLHQALACLQGALQLLGSHLVLLKADPGSSLGALLGLVGETGARTVLATALYEPWLRERDQRVEAGLRRAGVAWRMVHSYCLRDPYSVSTQGVGLRGLGSVSHFISCCEQNPGPALGPSLDPPVSMPTPSQWPPGDPLDALGLARMPRRKDGTVIDWAANIRASWDFSEQGAHARLEAFLQDGVYRYEKESGRADSPNTSCLSPYLHWGQISPRWLLWDAKSARCRPQKFQRKLAWRDLAYWQLSLFPALPWESLRPAYKALRWSSDRGHLKAWQRGRTGYPLVDAAMRQLWLTGWVNNYMRHVVASFLIAYLHLPWQEGYLWFQDTLLDADVAIDAMMWQNGGMCGLDHWNFVMHPVDAALTCDPGGSYVRKWCPELAALPDDIIHKPWRCPASILRRAGVAFGHTYPEPIVTDLEARRGQSLQDVAQVRSTLSEYVDERSGCDLVPLPPRLVAEALGSAGGDQLRTGGEQFLLPVITRMEFKHRRGDPGEDAASNPYDAVLKGYVNRKRDETVAFLNQRDFSASVMNEGAQRRERLDSDMRILEGLPRAPPGRGRARPTPAAQGQTS</sequence>
<feature type="compositionally biased region" description="Basic and acidic residues" evidence="7">
    <location>
        <begin position="210"/>
        <end position="226"/>
    </location>
</feature>
<dbReference type="InterPro" id="IPR002081">
    <property type="entry name" value="Cryptochrome/DNA_photolyase_1"/>
</dbReference>
<feature type="binding site" evidence="5">
    <location>
        <position position="552"/>
    </location>
    <ligand>
        <name>FAD</name>
        <dbReference type="ChEBI" id="CHEBI:57692"/>
    </ligand>
</feature>
<dbReference type="SUPFAM" id="SSF52425">
    <property type="entry name" value="Cryptochrome/photolyase, N-terminal domain"/>
    <property type="match status" value="1"/>
</dbReference>
<feature type="binding site" evidence="5">
    <location>
        <begin position="521"/>
        <end position="525"/>
    </location>
    <ligand>
        <name>FAD</name>
        <dbReference type="ChEBI" id="CHEBI:57692"/>
    </ligand>
</feature>
<dbReference type="GO" id="GO:0071949">
    <property type="term" value="F:FAD binding"/>
    <property type="evidence" value="ECO:0007669"/>
    <property type="project" value="TreeGrafter"/>
</dbReference>
<feature type="compositionally biased region" description="Basic and acidic residues" evidence="7">
    <location>
        <begin position="854"/>
        <end position="866"/>
    </location>
</feature>
<name>A0A8C5B981_GADMO</name>
<evidence type="ECO:0000256" key="1">
    <source>
        <dbReference type="ARBA" id="ARBA00005862"/>
    </source>
</evidence>
<dbReference type="GO" id="GO:0005737">
    <property type="term" value="C:cytoplasm"/>
    <property type="evidence" value="ECO:0007669"/>
    <property type="project" value="TreeGrafter"/>
</dbReference>
<dbReference type="SUPFAM" id="SSF48173">
    <property type="entry name" value="Cryptochrome/photolyase FAD-binding domain"/>
    <property type="match status" value="1"/>
</dbReference>
<feature type="compositionally biased region" description="Basic residues" evidence="7">
    <location>
        <begin position="238"/>
        <end position="249"/>
    </location>
</feature>
<feature type="region of interest" description="Disordered" evidence="7">
    <location>
        <begin position="850"/>
        <end position="891"/>
    </location>
</feature>
<feature type="site" description="Electron transfer via tryptophanyl radical" evidence="6">
    <location>
        <position position="639"/>
    </location>
</feature>
<dbReference type="GO" id="GO:0003904">
    <property type="term" value="F:deoxyribodipyrimidine photo-lyase activity"/>
    <property type="evidence" value="ECO:0007669"/>
    <property type="project" value="TreeGrafter"/>
</dbReference>
<dbReference type="GO" id="GO:0006950">
    <property type="term" value="P:response to stress"/>
    <property type="evidence" value="ECO:0007669"/>
    <property type="project" value="UniProtKB-ARBA"/>
</dbReference>
<gene>
    <name evidence="9" type="primary">si:ch1073-390k14.1</name>
</gene>
<dbReference type="Ensembl" id="ENSGMOT00000033902.1">
    <property type="protein sequence ID" value="ENSGMOP00000042713.1"/>
    <property type="gene ID" value="ENSGMOG00000002200.2"/>
</dbReference>
<dbReference type="InterPro" id="IPR006050">
    <property type="entry name" value="DNA_photolyase_N"/>
</dbReference>
<dbReference type="PROSITE" id="PS51645">
    <property type="entry name" value="PHR_CRY_ALPHA_BETA"/>
    <property type="match status" value="1"/>
</dbReference>
<dbReference type="GO" id="GO:0032922">
    <property type="term" value="P:circadian regulation of gene expression"/>
    <property type="evidence" value="ECO:0007669"/>
    <property type="project" value="TreeGrafter"/>
</dbReference>
<dbReference type="Pfam" id="PF00875">
    <property type="entry name" value="DNA_photolyase"/>
    <property type="match status" value="1"/>
</dbReference>
<dbReference type="Gene3D" id="1.10.579.10">
    <property type="entry name" value="DNA Cyclobutane Dipyrimidine Photolyase, subunit A, domain 3"/>
    <property type="match status" value="1"/>
</dbReference>
<keyword evidence="10" id="KW-1185">Reference proteome</keyword>
<reference evidence="9" key="2">
    <citation type="submission" date="2025-09" db="UniProtKB">
        <authorList>
            <consortium name="Ensembl"/>
        </authorList>
    </citation>
    <scope>IDENTIFICATION</scope>
</reference>
<dbReference type="GO" id="GO:0043153">
    <property type="term" value="P:entrainment of circadian clock by photoperiod"/>
    <property type="evidence" value="ECO:0007669"/>
    <property type="project" value="TreeGrafter"/>
</dbReference>
<dbReference type="PANTHER" id="PTHR11455:SF18">
    <property type="entry name" value="SI:CH1073-390K14.1"/>
    <property type="match status" value="1"/>
</dbReference>
<evidence type="ECO:0000256" key="4">
    <source>
        <dbReference type="ARBA" id="ARBA00022991"/>
    </source>
</evidence>
<feature type="compositionally biased region" description="Polar residues" evidence="7">
    <location>
        <begin position="159"/>
        <end position="168"/>
    </location>
</feature>
<dbReference type="GO" id="GO:0005634">
    <property type="term" value="C:nucleus"/>
    <property type="evidence" value="ECO:0007669"/>
    <property type="project" value="TreeGrafter"/>
</dbReference>
<evidence type="ECO:0000256" key="2">
    <source>
        <dbReference type="ARBA" id="ARBA00022630"/>
    </source>
</evidence>
<feature type="binding site" evidence="5">
    <location>
        <begin position="652"/>
        <end position="654"/>
    </location>
    <ligand>
        <name>FAD</name>
        <dbReference type="ChEBI" id="CHEBI:57692"/>
    </ligand>
</feature>
<protein>
    <recommendedName>
        <fullName evidence="8">Photolyase/cryptochrome alpha/beta domain-containing protein</fullName>
    </recommendedName>
</protein>
<dbReference type="PANTHER" id="PTHR11455">
    <property type="entry name" value="CRYPTOCHROME"/>
    <property type="match status" value="1"/>
</dbReference>
<accession>A0A8C5B981</accession>
<dbReference type="Gene3D" id="3.40.50.620">
    <property type="entry name" value="HUPs"/>
    <property type="match status" value="1"/>
</dbReference>
<comment type="similarity">
    <text evidence="1">Belongs to the DNA photolyase class-1 family.</text>
</comment>
<feature type="domain" description="Photolyase/cryptochrome alpha/beta" evidence="8">
    <location>
        <begin position="268"/>
        <end position="404"/>
    </location>
</feature>
<dbReference type="GO" id="GO:0003677">
    <property type="term" value="F:DNA binding"/>
    <property type="evidence" value="ECO:0007669"/>
    <property type="project" value="TreeGrafter"/>
</dbReference>
<dbReference type="GO" id="GO:0006139">
    <property type="term" value="P:nucleobase-containing compound metabolic process"/>
    <property type="evidence" value="ECO:0007669"/>
    <property type="project" value="UniProtKB-ARBA"/>
</dbReference>
<dbReference type="AlphaFoldDB" id="A0A8C5B981"/>
<evidence type="ECO:0000256" key="5">
    <source>
        <dbReference type="PIRSR" id="PIRSR602081-1"/>
    </source>
</evidence>
<feature type="site" description="Electron transfer via tryptophanyl radical" evidence="6">
    <location>
        <position position="586"/>
    </location>
</feature>
<evidence type="ECO:0000259" key="8">
    <source>
        <dbReference type="PROSITE" id="PS51645"/>
    </source>
</evidence>
<dbReference type="InterPro" id="IPR005101">
    <property type="entry name" value="Cryptochr/Photolyase_FAD-bd"/>
</dbReference>
<evidence type="ECO:0000256" key="7">
    <source>
        <dbReference type="SAM" id="MobiDB-lite"/>
    </source>
</evidence>
<evidence type="ECO:0000313" key="10">
    <source>
        <dbReference type="Proteomes" id="UP000694546"/>
    </source>
</evidence>
<dbReference type="InterPro" id="IPR014729">
    <property type="entry name" value="Rossmann-like_a/b/a_fold"/>
</dbReference>
<dbReference type="OMA" id="TRMEFKY"/>
<keyword evidence="3 5" id="KW-0274">FAD</keyword>
<feature type="compositionally biased region" description="Low complexity" evidence="7">
    <location>
        <begin position="869"/>
        <end position="891"/>
    </location>
</feature>
<feature type="compositionally biased region" description="Low complexity" evidence="7">
    <location>
        <begin position="184"/>
        <end position="193"/>
    </location>
</feature>
<dbReference type="PROSITE" id="PS00394">
    <property type="entry name" value="DNA_PHOTOLYASES_1_1"/>
    <property type="match status" value="1"/>
</dbReference>
<dbReference type="PRINTS" id="PR00147">
    <property type="entry name" value="DNAPHOTLYASE"/>
</dbReference>
<proteinExistence type="inferred from homology"/>
<keyword evidence="2 5" id="KW-0285">Flavoprotein</keyword>
<evidence type="ECO:0000256" key="3">
    <source>
        <dbReference type="ARBA" id="ARBA00022827"/>
    </source>
</evidence>
<reference evidence="9" key="1">
    <citation type="submission" date="2025-08" db="UniProtKB">
        <authorList>
            <consortium name="Ensembl"/>
        </authorList>
    </citation>
    <scope>IDENTIFICATION</scope>
</reference>
<dbReference type="GeneTree" id="ENSGT00940000166153"/>
<feature type="compositionally biased region" description="Polar residues" evidence="7">
    <location>
        <begin position="131"/>
        <end position="147"/>
    </location>
</feature>
<dbReference type="Proteomes" id="UP000694546">
    <property type="component" value="Chromosome 9"/>
</dbReference>
<feature type="site" description="Electron transfer via tryptophanyl radical" evidence="6">
    <location>
        <position position="662"/>
    </location>
</feature>
<dbReference type="InterPro" id="IPR036134">
    <property type="entry name" value="Crypto/Photolyase_FAD-like_sf"/>
</dbReference>